<feature type="region of interest" description="Disordered" evidence="10">
    <location>
        <begin position="335"/>
        <end position="354"/>
    </location>
</feature>
<feature type="transmembrane region" description="Helical" evidence="11">
    <location>
        <begin position="287"/>
        <end position="308"/>
    </location>
</feature>
<dbReference type="AlphaFoldDB" id="R7TT79"/>
<dbReference type="Pfam" id="PF00001">
    <property type="entry name" value="7tm_1"/>
    <property type="match status" value="1"/>
</dbReference>
<comment type="subcellular location">
    <subcellularLocation>
        <location evidence="1">Cell membrane</location>
        <topology evidence="1">Multi-pass membrane protein</topology>
    </subcellularLocation>
</comment>
<evidence type="ECO:0000256" key="7">
    <source>
        <dbReference type="ARBA" id="ARBA00023170"/>
    </source>
</evidence>
<dbReference type="SUPFAM" id="SSF81321">
    <property type="entry name" value="Family A G protein-coupled receptor-like"/>
    <property type="match status" value="1"/>
</dbReference>
<organism evidence="13">
    <name type="scientific">Capitella teleta</name>
    <name type="common">Polychaete worm</name>
    <dbReference type="NCBI Taxonomy" id="283909"/>
    <lineage>
        <taxon>Eukaryota</taxon>
        <taxon>Metazoa</taxon>
        <taxon>Spiralia</taxon>
        <taxon>Lophotrochozoa</taxon>
        <taxon>Annelida</taxon>
        <taxon>Polychaeta</taxon>
        <taxon>Sedentaria</taxon>
        <taxon>Scolecida</taxon>
        <taxon>Capitellidae</taxon>
        <taxon>Capitella</taxon>
    </lineage>
</organism>
<dbReference type="EnsemblMetazoa" id="CapteT120867">
    <property type="protein sequence ID" value="CapteP120867"/>
    <property type="gene ID" value="CapteG120867"/>
</dbReference>
<evidence type="ECO:0000256" key="5">
    <source>
        <dbReference type="ARBA" id="ARBA00023040"/>
    </source>
</evidence>
<accession>R7TT79</accession>
<dbReference type="Gene3D" id="1.20.1070.10">
    <property type="entry name" value="Rhodopsin 7-helix transmembrane proteins"/>
    <property type="match status" value="1"/>
</dbReference>
<evidence type="ECO:0000256" key="3">
    <source>
        <dbReference type="ARBA" id="ARBA00022692"/>
    </source>
</evidence>
<comment type="similarity">
    <text evidence="9">Belongs to the G-protein coupled receptor 1 family.</text>
</comment>
<keyword evidence="5 9" id="KW-0297">G-protein coupled receptor</keyword>
<reference evidence="13 15" key="2">
    <citation type="journal article" date="2013" name="Nature">
        <title>Insights into bilaterian evolution from three spiralian genomes.</title>
        <authorList>
            <person name="Simakov O."/>
            <person name="Marletaz F."/>
            <person name="Cho S.J."/>
            <person name="Edsinger-Gonzales E."/>
            <person name="Havlak P."/>
            <person name="Hellsten U."/>
            <person name="Kuo D.H."/>
            <person name="Larsson T."/>
            <person name="Lv J."/>
            <person name="Arendt D."/>
            <person name="Savage R."/>
            <person name="Osoegawa K."/>
            <person name="de Jong P."/>
            <person name="Grimwood J."/>
            <person name="Chapman J.A."/>
            <person name="Shapiro H."/>
            <person name="Aerts A."/>
            <person name="Otillar R.P."/>
            <person name="Terry A.Y."/>
            <person name="Boore J.L."/>
            <person name="Grigoriev I.V."/>
            <person name="Lindberg D.R."/>
            <person name="Seaver E.C."/>
            <person name="Weisblat D.A."/>
            <person name="Putnam N.H."/>
            <person name="Rokhsar D.S."/>
        </authorList>
    </citation>
    <scope>NUCLEOTIDE SEQUENCE</scope>
    <source>
        <strain evidence="13 15">I ESC-2004</strain>
    </source>
</reference>
<keyword evidence="2" id="KW-1003">Cell membrane</keyword>
<feature type="domain" description="G-protein coupled receptors family 1 profile" evidence="12">
    <location>
        <begin position="39"/>
        <end position="305"/>
    </location>
</feature>
<dbReference type="PRINTS" id="PR00237">
    <property type="entry name" value="GPCRRHODOPSN"/>
</dbReference>
<evidence type="ECO:0000313" key="15">
    <source>
        <dbReference type="Proteomes" id="UP000014760"/>
    </source>
</evidence>
<dbReference type="GO" id="GO:0045202">
    <property type="term" value="C:synapse"/>
    <property type="evidence" value="ECO:0007669"/>
    <property type="project" value="GOC"/>
</dbReference>
<evidence type="ECO:0000259" key="12">
    <source>
        <dbReference type="PROSITE" id="PS50262"/>
    </source>
</evidence>
<dbReference type="InterPro" id="IPR017452">
    <property type="entry name" value="GPCR_Rhodpsn_7TM"/>
</dbReference>
<dbReference type="STRING" id="283909.R7TT79"/>
<evidence type="ECO:0000256" key="11">
    <source>
        <dbReference type="SAM" id="Phobius"/>
    </source>
</evidence>
<reference evidence="14" key="3">
    <citation type="submission" date="2015-06" db="UniProtKB">
        <authorList>
            <consortium name="EnsemblMetazoa"/>
        </authorList>
    </citation>
    <scope>IDENTIFICATION</scope>
</reference>
<proteinExistence type="inferred from homology"/>
<evidence type="ECO:0000313" key="13">
    <source>
        <dbReference type="EMBL" id="ELT96844.1"/>
    </source>
</evidence>
<evidence type="ECO:0000256" key="1">
    <source>
        <dbReference type="ARBA" id="ARBA00004651"/>
    </source>
</evidence>
<dbReference type="GO" id="GO:0030594">
    <property type="term" value="F:neurotransmitter receptor activity"/>
    <property type="evidence" value="ECO:0007669"/>
    <property type="project" value="TreeGrafter"/>
</dbReference>
<keyword evidence="4 11" id="KW-1133">Transmembrane helix</keyword>
<keyword evidence="3 9" id="KW-0812">Transmembrane</keyword>
<evidence type="ECO:0000256" key="8">
    <source>
        <dbReference type="ARBA" id="ARBA00023224"/>
    </source>
</evidence>
<gene>
    <name evidence="13" type="ORF">CAPTEDRAFT_120867</name>
</gene>
<dbReference type="Proteomes" id="UP000014760">
    <property type="component" value="Unassembled WGS sequence"/>
</dbReference>
<dbReference type="GO" id="GO:0007187">
    <property type="term" value="P:G protein-coupled receptor signaling pathway, coupled to cyclic nucleotide second messenger"/>
    <property type="evidence" value="ECO:0007669"/>
    <property type="project" value="TreeGrafter"/>
</dbReference>
<evidence type="ECO:0000256" key="4">
    <source>
        <dbReference type="ARBA" id="ARBA00022989"/>
    </source>
</evidence>
<dbReference type="InterPro" id="IPR000276">
    <property type="entry name" value="GPCR_Rhodpsn"/>
</dbReference>
<dbReference type="GO" id="GO:0005886">
    <property type="term" value="C:plasma membrane"/>
    <property type="evidence" value="ECO:0007669"/>
    <property type="project" value="UniProtKB-SubCell"/>
</dbReference>
<evidence type="ECO:0000256" key="6">
    <source>
        <dbReference type="ARBA" id="ARBA00023136"/>
    </source>
</evidence>
<name>R7TT79_CAPTE</name>
<keyword evidence="6 11" id="KW-0472">Membrane</keyword>
<feature type="transmembrane region" description="Helical" evidence="11">
    <location>
        <begin position="97"/>
        <end position="118"/>
    </location>
</feature>
<dbReference type="OMA" id="YANSIMN"/>
<dbReference type="PROSITE" id="PS50262">
    <property type="entry name" value="G_PROTEIN_RECEP_F1_2"/>
    <property type="match status" value="1"/>
</dbReference>
<dbReference type="PANTHER" id="PTHR24247">
    <property type="entry name" value="5-HYDROXYTRYPTAMINE RECEPTOR"/>
    <property type="match status" value="1"/>
</dbReference>
<dbReference type="GO" id="GO:0030425">
    <property type="term" value="C:dendrite"/>
    <property type="evidence" value="ECO:0007669"/>
    <property type="project" value="TreeGrafter"/>
</dbReference>
<dbReference type="HOGENOM" id="CLU_009579_11_0_1"/>
<keyword evidence="7 9" id="KW-0675">Receptor</keyword>
<evidence type="ECO:0000256" key="9">
    <source>
        <dbReference type="RuleBase" id="RU000688"/>
    </source>
</evidence>
<protein>
    <recommendedName>
        <fullName evidence="12">G-protein coupled receptors family 1 profile domain-containing protein</fullName>
    </recommendedName>
</protein>
<evidence type="ECO:0000256" key="2">
    <source>
        <dbReference type="ARBA" id="ARBA00022475"/>
    </source>
</evidence>
<feature type="transmembrane region" description="Helical" evidence="11">
    <location>
        <begin position="177"/>
        <end position="201"/>
    </location>
</feature>
<keyword evidence="8 9" id="KW-0807">Transducer</keyword>
<reference evidence="15" key="1">
    <citation type="submission" date="2012-12" db="EMBL/GenBank/DDBJ databases">
        <authorList>
            <person name="Hellsten U."/>
            <person name="Grimwood J."/>
            <person name="Chapman J.A."/>
            <person name="Shapiro H."/>
            <person name="Aerts A."/>
            <person name="Otillar R.P."/>
            <person name="Terry A.Y."/>
            <person name="Boore J.L."/>
            <person name="Simakov O."/>
            <person name="Marletaz F."/>
            <person name="Cho S.-J."/>
            <person name="Edsinger-Gonzales E."/>
            <person name="Havlak P."/>
            <person name="Kuo D.-H."/>
            <person name="Larsson T."/>
            <person name="Lv J."/>
            <person name="Arendt D."/>
            <person name="Savage R."/>
            <person name="Osoegawa K."/>
            <person name="de Jong P."/>
            <person name="Lindberg D.R."/>
            <person name="Seaver E.C."/>
            <person name="Weisblat D.A."/>
            <person name="Putnam N.H."/>
            <person name="Grigoriev I.V."/>
            <person name="Rokhsar D.S."/>
        </authorList>
    </citation>
    <scope>NUCLEOTIDE SEQUENCE</scope>
    <source>
        <strain evidence="15">I ESC-2004</strain>
    </source>
</reference>
<keyword evidence="15" id="KW-1185">Reference proteome</keyword>
<sequence>MRENYTRCELGVEHFVHSGIVSALWILLIATIVTSSVVGNGLVIVSVWRERRLHCTQNVLYVNLAVSDFLTGLLVVPSMGVYMLHNCLLLGVAAYRVYIVGFGVFMSASYLTICGISLERFLVVRFPFMSRKCETRPYKTTFIVTSWVVPLITWVLIMTCCQVDSLEGVYVVRMPVAVSYTVTSLIQYGPLCAMLTLYVALLQTLKGNYRKESRTLQRNIAHEPSSYSAGGMFPHTDLKKRFSVRRHLRAARLLGALIVAFVACWLPWSLVWPIYTSRQASIPHVAVKITLTLSYLNSAINPFLYAFMSNDFRKAVHRLFRCACLTNSQKNFVSSQKKTSRKSMSKVKYHPNEN</sequence>
<feature type="transmembrane region" description="Helical" evidence="11">
    <location>
        <begin position="250"/>
        <end position="275"/>
    </location>
</feature>
<dbReference type="PROSITE" id="PS00237">
    <property type="entry name" value="G_PROTEIN_RECEP_F1_1"/>
    <property type="match status" value="1"/>
</dbReference>
<feature type="transmembrane region" description="Helical" evidence="11">
    <location>
        <begin position="20"/>
        <end position="48"/>
    </location>
</feature>
<dbReference type="GO" id="GO:0004993">
    <property type="term" value="F:G protein-coupled serotonin receptor activity"/>
    <property type="evidence" value="ECO:0007669"/>
    <property type="project" value="TreeGrafter"/>
</dbReference>
<dbReference type="GO" id="GO:0007268">
    <property type="term" value="P:chemical synaptic transmission"/>
    <property type="evidence" value="ECO:0007669"/>
    <property type="project" value="TreeGrafter"/>
</dbReference>
<dbReference type="EMBL" id="AMQN01000236">
    <property type="status" value="NOT_ANNOTATED_CDS"/>
    <property type="molecule type" value="Genomic_DNA"/>
</dbReference>
<feature type="transmembrane region" description="Helical" evidence="11">
    <location>
        <begin position="60"/>
        <end position="85"/>
    </location>
</feature>
<dbReference type="OrthoDB" id="10042731at2759"/>
<feature type="transmembrane region" description="Helical" evidence="11">
    <location>
        <begin position="138"/>
        <end position="157"/>
    </location>
</feature>
<evidence type="ECO:0000256" key="10">
    <source>
        <dbReference type="SAM" id="MobiDB-lite"/>
    </source>
</evidence>
<evidence type="ECO:0000313" key="14">
    <source>
        <dbReference type="EnsemblMetazoa" id="CapteP120867"/>
    </source>
</evidence>
<dbReference type="EMBL" id="KB308724">
    <property type="protein sequence ID" value="ELT96844.1"/>
    <property type="molecule type" value="Genomic_DNA"/>
</dbReference>
<feature type="compositionally biased region" description="Basic residues" evidence="10">
    <location>
        <begin position="338"/>
        <end position="354"/>
    </location>
</feature>